<dbReference type="CDD" id="cd22157">
    <property type="entry name" value="F-box_AtFBW1-like"/>
    <property type="match status" value="1"/>
</dbReference>
<dbReference type="NCBIfam" id="TIGR01640">
    <property type="entry name" value="F_box_assoc_1"/>
    <property type="match status" value="1"/>
</dbReference>
<evidence type="ECO:0000313" key="4">
    <source>
        <dbReference type="Proteomes" id="UP000238479"/>
    </source>
</evidence>
<evidence type="ECO:0000259" key="2">
    <source>
        <dbReference type="SMART" id="SM00256"/>
    </source>
</evidence>
<dbReference type="SUPFAM" id="SSF50965">
    <property type="entry name" value="Galactose oxidase, central domain"/>
    <property type="match status" value="1"/>
</dbReference>
<dbReference type="STRING" id="74649.A0A2P6QDM4"/>
<dbReference type="Gene3D" id="1.20.1280.50">
    <property type="match status" value="1"/>
</dbReference>
<feature type="transmembrane region" description="Helical" evidence="1">
    <location>
        <begin position="397"/>
        <end position="415"/>
    </location>
</feature>
<organism evidence="3 4">
    <name type="scientific">Rosa chinensis</name>
    <name type="common">China rose</name>
    <dbReference type="NCBI Taxonomy" id="74649"/>
    <lineage>
        <taxon>Eukaryota</taxon>
        <taxon>Viridiplantae</taxon>
        <taxon>Streptophyta</taxon>
        <taxon>Embryophyta</taxon>
        <taxon>Tracheophyta</taxon>
        <taxon>Spermatophyta</taxon>
        <taxon>Magnoliopsida</taxon>
        <taxon>eudicotyledons</taxon>
        <taxon>Gunneridae</taxon>
        <taxon>Pentapetalae</taxon>
        <taxon>rosids</taxon>
        <taxon>fabids</taxon>
        <taxon>Rosales</taxon>
        <taxon>Rosaceae</taxon>
        <taxon>Rosoideae</taxon>
        <taxon>Rosoideae incertae sedis</taxon>
        <taxon>Rosa</taxon>
    </lineage>
</organism>
<dbReference type="SUPFAM" id="SSF81383">
    <property type="entry name" value="F-box domain"/>
    <property type="match status" value="1"/>
</dbReference>
<dbReference type="InterPro" id="IPR017451">
    <property type="entry name" value="F-box-assoc_interact_dom"/>
</dbReference>
<proteinExistence type="predicted"/>
<keyword evidence="1" id="KW-0812">Transmembrane</keyword>
<dbReference type="Gramene" id="PRQ32271">
    <property type="protein sequence ID" value="PRQ32271"/>
    <property type="gene ID" value="RchiOBHm_Chr5g0044501"/>
</dbReference>
<sequence length="416" mass="47276">MTDNQLPEDIIVSDILVKLPIKSLIRCTCVSKRWRFLISDPEFAKSHLQLARRRHHTLTRRLLLYCSPSQVESLDLETPPSPSSPIRNLTCKLNNQPESIKLLGSCNGLVCVCTDPTLSSCDLFIWNPSTGFLRNLPYPCFSSATHTVLYGGFGYLSAADDYKVVVAADNVFDYGDNVVEVKVLSWRTGVWRKIEVHPLLSYTLYPAAVVVGETLHWFRNDRWLGSAIIGFDLDKEEFREMPPPPPSFWQRYDRDYVGCVGCWGGRLHVFRYTARVCDVMELWVRGENGDGESWTEVFKLKIADEPRKAVFLRPFLAGGSSAVVAKVTRNATMEMVRIEPRDEEPVVDMFKRGVEPAMILYEESLHRLPGCGAVEEEKVEEIQTPVFGALFWITDHWYSILALVGFLISLCYIPVK</sequence>
<dbReference type="InterPro" id="IPR050796">
    <property type="entry name" value="SCF_F-box_component"/>
</dbReference>
<comment type="caution">
    <text evidence="3">The sequence shown here is derived from an EMBL/GenBank/DDBJ whole genome shotgun (WGS) entry which is preliminary data.</text>
</comment>
<dbReference type="OMA" id="CFSSATH"/>
<accession>A0A2P6QDM4</accession>
<dbReference type="SMART" id="SM00256">
    <property type="entry name" value="FBOX"/>
    <property type="match status" value="1"/>
</dbReference>
<keyword evidence="1" id="KW-1133">Transmembrane helix</keyword>
<dbReference type="EMBL" id="PDCK01000043">
    <property type="protein sequence ID" value="PRQ32271.1"/>
    <property type="molecule type" value="Genomic_DNA"/>
</dbReference>
<reference evidence="3 4" key="1">
    <citation type="journal article" date="2018" name="Nat. Genet.">
        <title>The Rosa genome provides new insights in the design of modern roses.</title>
        <authorList>
            <person name="Bendahmane M."/>
        </authorList>
    </citation>
    <scope>NUCLEOTIDE SEQUENCE [LARGE SCALE GENOMIC DNA]</scope>
    <source>
        <strain evidence="4">cv. Old Blush</strain>
    </source>
</reference>
<keyword evidence="1" id="KW-0472">Membrane</keyword>
<keyword evidence="4" id="KW-1185">Reference proteome</keyword>
<dbReference type="PANTHER" id="PTHR31672:SF13">
    <property type="entry name" value="F-BOX PROTEIN CPR30-LIKE"/>
    <property type="match status" value="1"/>
</dbReference>
<gene>
    <name evidence="3" type="ORF">RchiOBHm_Chr5g0044501</name>
</gene>
<dbReference type="InterPro" id="IPR001810">
    <property type="entry name" value="F-box_dom"/>
</dbReference>
<evidence type="ECO:0000256" key="1">
    <source>
        <dbReference type="SAM" id="Phobius"/>
    </source>
</evidence>
<dbReference type="InterPro" id="IPR011043">
    <property type="entry name" value="Gal_Oxase/kelch_b-propeller"/>
</dbReference>
<dbReference type="Proteomes" id="UP000238479">
    <property type="component" value="Chromosome 5"/>
</dbReference>
<dbReference type="Pfam" id="PF07734">
    <property type="entry name" value="FBA_1"/>
    <property type="match status" value="1"/>
</dbReference>
<dbReference type="InterPro" id="IPR036047">
    <property type="entry name" value="F-box-like_dom_sf"/>
</dbReference>
<dbReference type="AlphaFoldDB" id="A0A2P6QDM4"/>
<name>A0A2P6QDM4_ROSCH</name>
<dbReference type="PANTHER" id="PTHR31672">
    <property type="entry name" value="BNACNNG10540D PROTEIN"/>
    <property type="match status" value="1"/>
</dbReference>
<evidence type="ECO:0000313" key="3">
    <source>
        <dbReference type="EMBL" id="PRQ32271.1"/>
    </source>
</evidence>
<feature type="domain" description="F-box" evidence="2">
    <location>
        <begin position="6"/>
        <end position="47"/>
    </location>
</feature>
<dbReference type="InterPro" id="IPR006527">
    <property type="entry name" value="F-box-assoc_dom_typ1"/>
</dbReference>
<dbReference type="Pfam" id="PF00646">
    <property type="entry name" value="F-box"/>
    <property type="match status" value="1"/>
</dbReference>
<protein>
    <submittedName>
        <fullName evidence="3">Putative F-box domain, galactose oxidase/kelch, beta-propeller, F-box associated interaction</fullName>
    </submittedName>
</protein>